<feature type="compositionally biased region" description="Polar residues" evidence="1">
    <location>
        <begin position="260"/>
        <end position="272"/>
    </location>
</feature>
<feature type="region of interest" description="Disordered" evidence="1">
    <location>
        <begin position="482"/>
        <end position="519"/>
    </location>
</feature>
<evidence type="ECO:0000313" key="3">
    <source>
        <dbReference type="EMBL" id="PWN36950.1"/>
    </source>
</evidence>
<feature type="compositionally biased region" description="Low complexity" evidence="1">
    <location>
        <begin position="605"/>
        <end position="623"/>
    </location>
</feature>
<feature type="region of interest" description="Disordered" evidence="1">
    <location>
        <begin position="905"/>
        <end position="946"/>
    </location>
</feature>
<gene>
    <name evidence="3" type="ORF">FA14DRAFT_152372</name>
</gene>
<feature type="region of interest" description="Disordered" evidence="1">
    <location>
        <begin position="1100"/>
        <end position="1141"/>
    </location>
</feature>
<name>A0A316VHE9_9BASI</name>
<organism evidence="3 4">
    <name type="scientific">Meira miltonrushii</name>
    <dbReference type="NCBI Taxonomy" id="1280837"/>
    <lineage>
        <taxon>Eukaryota</taxon>
        <taxon>Fungi</taxon>
        <taxon>Dikarya</taxon>
        <taxon>Basidiomycota</taxon>
        <taxon>Ustilaginomycotina</taxon>
        <taxon>Exobasidiomycetes</taxon>
        <taxon>Exobasidiales</taxon>
        <taxon>Brachybasidiaceae</taxon>
        <taxon>Meira</taxon>
    </lineage>
</organism>
<keyword evidence="2" id="KW-0472">Membrane</keyword>
<feature type="compositionally biased region" description="Low complexity" evidence="1">
    <location>
        <begin position="758"/>
        <end position="768"/>
    </location>
</feature>
<proteinExistence type="predicted"/>
<feature type="compositionally biased region" description="Polar residues" evidence="1">
    <location>
        <begin position="742"/>
        <end position="757"/>
    </location>
</feature>
<feature type="compositionally biased region" description="Polar residues" evidence="1">
    <location>
        <begin position="1100"/>
        <end position="1125"/>
    </location>
</feature>
<feature type="region of interest" description="Disordered" evidence="1">
    <location>
        <begin position="1040"/>
        <end position="1077"/>
    </location>
</feature>
<reference evidence="3 4" key="1">
    <citation type="journal article" date="2018" name="Mol. Biol. Evol.">
        <title>Broad Genomic Sampling Reveals a Smut Pathogenic Ancestry of the Fungal Clade Ustilaginomycotina.</title>
        <authorList>
            <person name="Kijpornyongpan T."/>
            <person name="Mondo S.J."/>
            <person name="Barry K."/>
            <person name="Sandor L."/>
            <person name="Lee J."/>
            <person name="Lipzen A."/>
            <person name="Pangilinan J."/>
            <person name="LaButti K."/>
            <person name="Hainaut M."/>
            <person name="Henrissat B."/>
            <person name="Grigoriev I.V."/>
            <person name="Spatafora J.W."/>
            <person name="Aime M.C."/>
        </authorList>
    </citation>
    <scope>NUCLEOTIDE SEQUENCE [LARGE SCALE GENOMIC DNA]</scope>
    <source>
        <strain evidence="3 4">MCA 3882</strain>
    </source>
</reference>
<feature type="compositionally biased region" description="Polar residues" evidence="1">
    <location>
        <begin position="707"/>
        <end position="732"/>
    </location>
</feature>
<feature type="compositionally biased region" description="Polar residues" evidence="1">
    <location>
        <begin position="905"/>
        <end position="927"/>
    </location>
</feature>
<feature type="region of interest" description="Disordered" evidence="1">
    <location>
        <begin position="422"/>
        <end position="442"/>
    </location>
</feature>
<feature type="region of interest" description="Disordered" evidence="1">
    <location>
        <begin position="319"/>
        <end position="392"/>
    </location>
</feature>
<feature type="region of interest" description="Disordered" evidence="1">
    <location>
        <begin position="602"/>
        <end position="625"/>
    </location>
</feature>
<dbReference type="InParanoid" id="A0A316VHE9"/>
<feature type="region of interest" description="Disordered" evidence="1">
    <location>
        <begin position="686"/>
        <end position="769"/>
    </location>
</feature>
<dbReference type="RefSeq" id="XP_025357252.1">
    <property type="nucleotide sequence ID" value="XM_025497530.1"/>
</dbReference>
<dbReference type="EMBL" id="KZ819602">
    <property type="protein sequence ID" value="PWN36950.1"/>
    <property type="molecule type" value="Genomic_DNA"/>
</dbReference>
<evidence type="ECO:0000313" key="4">
    <source>
        <dbReference type="Proteomes" id="UP000245771"/>
    </source>
</evidence>
<feature type="compositionally biased region" description="Low complexity" evidence="1">
    <location>
        <begin position="347"/>
        <end position="356"/>
    </location>
</feature>
<keyword evidence="2" id="KW-0812">Transmembrane</keyword>
<feature type="region of interest" description="Disordered" evidence="1">
    <location>
        <begin position="242"/>
        <end position="272"/>
    </location>
</feature>
<dbReference type="GeneID" id="37019311"/>
<dbReference type="Proteomes" id="UP000245771">
    <property type="component" value="Unassembled WGS sequence"/>
</dbReference>
<protein>
    <submittedName>
        <fullName evidence="3">Uncharacterized protein</fullName>
    </submittedName>
</protein>
<evidence type="ECO:0000256" key="1">
    <source>
        <dbReference type="SAM" id="MobiDB-lite"/>
    </source>
</evidence>
<sequence length="1255" mass="134945">MTPEIVSLKARDIAIGGSSISLISIILIAVGGGAMILSVVGVTFYVLHVRRKRRRRNLIPQAKAGESILIKTPKTSIKGVVDGKGMTPAMRMAADVRRISNEQQNQWTHHDSTRSSGERVSAYRENMIPPSAHARIMHTLPSTSSQYSFTSSSGPYPHSSEGMSTTYSSYSQQAGSYASVEMPPLPANSHHMIQKAQSQPTQKAPSVKSIRISRKPIYPDGEIQQEIQQEVQYLPQLPQPAALQQRPTPSLNTVLPVPQRSLSPNPAASIDGSESFTPVLDLGMEFGGQRSNQESPFEVDNSVMEQSSWLASALDSAFNSDGPSFEEPPRRAPQIPKPVVHAPAGHASKASISSTKSHSKKASKSSRPPPPATGPPKKHEKPTTGGPSRVTVDYYTPYSRRTLYQESANEVRQQTEEKVEVLAPAEVLPSDQTHETGAGRASVESAVRAAALFSSMEPVLRSNENSLDLSLDRSSFSQADHGGSFSAVQDGNSTIHTSVVDGDQSRRSGSSEGHKMPVPTMTFDHTTEQEMFPSDLRSNSMKDRQPFSRNLPALQIPSDLIDECQAAISSDDKNVPLMNTFDNTGLQKTISNKPSFASNLRAKLSMSRSKSSNSAASSGGRVSPNATQVEETGLVASRSPQLGAIPGVSPALSSNSFMDGTPNSFVGPTETWNLSTDDIEMPQFVQRSSSSIEAERSSPINPGLGLQSGSQKTVDVLRSSNSLKRKGSNASKRSLKQKAMINRNTQRESAFSLERNNSTSSYGSSSQSHEFNRAFPWSRMQGPSSTKQNDTYDVIEEEHRQSNNSSPRFADAEPSSSTSADSVGYNLIAASSMDHTTNAIQSIQAHDQGQQQKWLNLNRDVQRDSIASSYCDTILSSDNGDAESAFDYENAQDQRAKLLQSIQKRNQAKQALTGHGRSSSRQMANKQSIREELEEQQGGFTSHSARLSIDVGQNASLTKTKSGNELQALNIDMGESFLGGHGILTPPLTPYEKTIALPELEVEVKQKMIPDHARIKKQPTLTPEERQAERLSKLRPLSLAANQASHTSGAGVPVSPLPHLNQSSHRPNASRSSSAFGLSPSTSYGSAFGTGLQLSSISYTTSPTRPLFSTANKRVSRASSATGSINHHHGPMGVARSAGLSTQVSHASPSSILINSLPGLPDVENDSQASTPKVSSFAAAQALRARSRLSSSSNAQLSLTPSMINAAQQSWLSAANNRDGNATSGMSVHRLSGSSFASNTSLLNRFPITANAPMV</sequence>
<accession>A0A316VHE9</accession>
<feature type="region of interest" description="Disordered" evidence="1">
    <location>
        <begin position="797"/>
        <end position="821"/>
    </location>
</feature>
<feature type="compositionally biased region" description="Polar residues" evidence="1">
    <location>
        <begin position="486"/>
        <end position="497"/>
    </location>
</feature>
<feature type="region of interest" description="Disordered" evidence="1">
    <location>
        <begin position="145"/>
        <end position="167"/>
    </location>
</feature>
<evidence type="ECO:0000256" key="2">
    <source>
        <dbReference type="SAM" id="Phobius"/>
    </source>
</evidence>
<feature type="transmembrane region" description="Helical" evidence="2">
    <location>
        <begin position="20"/>
        <end position="47"/>
    </location>
</feature>
<keyword evidence="4" id="KW-1185">Reference proteome</keyword>
<dbReference type="AlphaFoldDB" id="A0A316VHE9"/>
<feature type="compositionally biased region" description="Low complexity" evidence="1">
    <location>
        <begin position="1063"/>
        <end position="1075"/>
    </location>
</feature>
<keyword evidence="2" id="KW-1133">Transmembrane helix</keyword>